<reference evidence="1" key="1">
    <citation type="submission" date="2022-08" db="EMBL/GenBank/DDBJ databases">
        <title>Genome Sequence of Lecanicillium fungicola.</title>
        <authorList>
            <person name="Buettner E."/>
        </authorList>
    </citation>
    <scope>NUCLEOTIDE SEQUENCE</scope>
    <source>
        <strain evidence="1">Babe33</strain>
    </source>
</reference>
<proteinExistence type="predicted"/>
<name>A0ACC1NPW5_9HYPO</name>
<organism evidence="1 2">
    <name type="scientific">Zarea fungicola</name>
    <dbReference type="NCBI Taxonomy" id="93591"/>
    <lineage>
        <taxon>Eukaryota</taxon>
        <taxon>Fungi</taxon>
        <taxon>Dikarya</taxon>
        <taxon>Ascomycota</taxon>
        <taxon>Pezizomycotina</taxon>
        <taxon>Sordariomycetes</taxon>
        <taxon>Hypocreomycetidae</taxon>
        <taxon>Hypocreales</taxon>
        <taxon>Cordycipitaceae</taxon>
        <taxon>Zarea</taxon>
    </lineage>
</organism>
<dbReference type="EMBL" id="JANJQO010000135">
    <property type="protein sequence ID" value="KAJ2981367.1"/>
    <property type="molecule type" value="Genomic_DNA"/>
</dbReference>
<keyword evidence="2" id="KW-1185">Reference proteome</keyword>
<accession>A0ACC1NPW5</accession>
<evidence type="ECO:0000313" key="2">
    <source>
        <dbReference type="Proteomes" id="UP001143910"/>
    </source>
</evidence>
<protein>
    <submittedName>
        <fullName evidence="1">Uncharacterized protein</fullName>
    </submittedName>
</protein>
<dbReference type="Proteomes" id="UP001143910">
    <property type="component" value="Unassembled WGS sequence"/>
</dbReference>
<evidence type="ECO:0000313" key="1">
    <source>
        <dbReference type="EMBL" id="KAJ2981367.1"/>
    </source>
</evidence>
<sequence>MAAFDPATDAISRNLFSGANSYDGFRQWSVLRKSARLTAQRSVMVVVVDDQVTDTAGVQRGLVVGYAIWFIPLAHCEEEDQSPPKKPQAVAGLDMAAVSVLREAMMKDELESFGDKGARDVWTLDSLGVDPAHQGRGIGRMLLDWGVQRAMEQEKDCYLVSTPSGLPLYQSAGFKPQREVVLFAVPHMSMMKWHTQS</sequence>
<comment type="caution">
    <text evidence="1">The sequence shown here is derived from an EMBL/GenBank/DDBJ whole genome shotgun (WGS) entry which is preliminary data.</text>
</comment>
<gene>
    <name evidence="1" type="ORF">NQ176_g2071</name>
</gene>